<dbReference type="PANTHER" id="PTHR36838">
    <property type="entry name" value="AUXIN EFFLUX CARRIER FAMILY PROTEIN"/>
    <property type="match status" value="1"/>
</dbReference>
<dbReference type="GO" id="GO:0005886">
    <property type="term" value="C:plasma membrane"/>
    <property type="evidence" value="ECO:0007669"/>
    <property type="project" value="UniProtKB-SubCell"/>
</dbReference>
<feature type="transmembrane region" description="Helical" evidence="8">
    <location>
        <begin position="6"/>
        <end position="23"/>
    </location>
</feature>
<dbReference type="OrthoDB" id="109606at2"/>
<dbReference type="GO" id="GO:0055085">
    <property type="term" value="P:transmembrane transport"/>
    <property type="evidence" value="ECO:0007669"/>
    <property type="project" value="InterPro"/>
</dbReference>
<dbReference type="RefSeq" id="WP_131912621.1">
    <property type="nucleotide sequence ID" value="NZ_OU594967.1"/>
</dbReference>
<feature type="transmembrane region" description="Helical" evidence="8">
    <location>
        <begin position="129"/>
        <end position="150"/>
    </location>
</feature>
<protein>
    <submittedName>
        <fullName evidence="9">Malonate transporter</fullName>
    </submittedName>
</protein>
<gene>
    <name evidence="9" type="ORF">EV690_1817</name>
</gene>
<evidence type="ECO:0000256" key="8">
    <source>
        <dbReference type="SAM" id="Phobius"/>
    </source>
</evidence>
<feature type="transmembrane region" description="Helical" evidence="8">
    <location>
        <begin position="264"/>
        <end position="284"/>
    </location>
</feature>
<proteinExistence type="inferred from homology"/>
<evidence type="ECO:0000313" key="10">
    <source>
        <dbReference type="Proteomes" id="UP000295565"/>
    </source>
</evidence>
<feature type="transmembrane region" description="Helical" evidence="8">
    <location>
        <begin position="235"/>
        <end position="258"/>
    </location>
</feature>
<feature type="transmembrane region" description="Helical" evidence="8">
    <location>
        <begin position="209"/>
        <end position="228"/>
    </location>
</feature>
<keyword evidence="6 8" id="KW-1133">Transmembrane helix</keyword>
<dbReference type="PANTHER" id="PTHR36838:SF1">
    <property type="entry name" value="SLR1864 PROTEIN"/>
    <property type="match status" value="1"/>
</dbReference>
<name>A0A4R1K507_9GAMM</name>
<feature type="transmembrane region" description="Helical" evidence="8">
    <location>
        <begin position="35"/>
        <end position="54"/>
    </location>
</feature>
<keyword evidence="5 8" id="KW-0812">Transmembrane</keyword>
<keyword evidence="10" id="KW-1185">Reference proteome</keyword>
<evidence type="ECO:0000256" key="7">
    <source>
        <dbReference type="ARBA" id="ARBA00023136"/>
    </source>
</evidence>
<evidence type="ECO:0000256" key="4">
    <source>
        <dbReference type="ARBA" id="ARBA00022475"/>
    </source>
</evidence>
<evidence type="ECO:0000256" key="5">
    <source>
        <dbReference type="ARBA" id="ARBA00022692"/>
    </source>
</evidence>
<keyword evidence="3" id="KW-0813">Transport</keyword>
<comment type="similarity">
    <text evidence="2">Belongs to the auxin efflux carrier (TC 2.A.69) family.</text>
</comment>
<dbReference type="Pfam" id="PF03547">
    <property type="entry name" value="Mem_trans"/>
    <property type="match status" value="1"/>
</dbReference>
<feature type="transmembrane region" description="Helical" evidence="8">
    <location>
        <begin position="66"/>
        <end position="86"/>
    </location>
</feature>
<evidence type="ECO:0000256" key="6">
    <source>
        <dbReference type="ARBA" id="ARBA00022989"/>
    </source>
</evidence>
<evidence type="ECO:0000256" key="1">
    <source>
        <dbReference type="ARBA" id="ARBA00004651"/>
    </source>
</evidence>
<keyword evidence="7 8" id="KW-0472">Membrane</keyword>
<dbReference type="InterPro" id="IPR004776">
    <property type="entry name" value="Mem_transp_PIN-like"/>
</dbReference>
<comment type="caution">
    <text evidence="9">The sequence shown here is derived from an EMBL/GenBank/DDBJ whole genome shotgun (WGS) entry which is preliminary data.</text>
</comment>
<feature type="transmembrane region" description="Helical" evidence="8">
    <location>
        <begin position="181"/>
        <end position="203"/>
    </location>
</feature>
<organism evidence="9 10">
    <name type="scientific">Celerinatantimonas diazotrophica</name>
    <dbReference type="NCBI Taxonomy" id="412034"/>
    <lineage>
        <taxon>Bacteria</taxon>
        <taxon>Pseudomonadati</taxon>
        <taxon>Pseudomonadota</taxon>
        <taxon>Gammaproteobacteria</taxon>
        <taxon>Celerinatantimonadaceae</taxon>
        <taxon>Celerinatantimonas</taxon>
    </lineage>
</organism>
<evidence type="ECO:0000256" key="3">
    <source>
        <dbReference type="ARBA" id="ARBA00022448"/>
    </source>
</evidence>
<evidence type="ECO:0000313" key="9">
    <source>
        <dbReference type="EMBL" id="TCK58109.1"/>
    </source>
</evidence>
<dbReference type="EMBL" id="SMGD01000012">
    <property type="protein sequence ID" value="TCK58109.1"/>
    <property type="molecule type" value="Genomic_DNA"/>
</dbReference>
<dbReference type="Gene3D" id="1.20.1530.20">
    <property type="match status" value="1"/>
</dbReference>
<evidence type="ECO:0000256" key="2">
    <source>
        <dbReference type="ARBA" id="ARBA00010145"/>
    </source>
</evidence>
<dbReference type="InterPro" id="IPR038770">
    <property type="entry name" value="Na+/solute_symporter_sf"/>
</dbReference>
<comment type="subcellular location">
    <subcellularLocation>
        <location evidence="1">Cell membrane</location>
        <topology evidence="1">Multi-pass membrane protein</topology>
    </subcellularLocation>
</comment>
<feature type="transmembrane region" description="Helical" evidence="8">
    <location>
        <begin position="98"/>
        <end position="117"/>
    </location>
</feature>
<accession>A0A4R1K507</accession>
<dbReference type="Proteomes" id="UP000295565">
    <property type="component" value="Unassembled WGS sequence"/>
</dbReference>
<sequence>MTYVIINALTPIFVIMILGFWAGKAKMVDNKNVSLLNIFVMDFALPAALFSATVRTPWSGIVHQGSLIVVLTLSMWIAYAAMYFIATKGFKKSPQDSAVLTLTVALPNYAALGLPILGSVFGNSSSTSLAVAVSIACGSVLMTPFCLLILEREKSRAAGTAQGSTLSMLPVLMWRSFKKPIVLGPLLGVILSAIGLHMPHIVLHAIKPLGIAATGSALFLTGVILSARKLTINKAVLVSFLTKNLIQPFIAWGLVVIFGIQPQIAVTAILMIALSAGFFGVVFGNRFGVQSPDAEATLLLSSALCIVTLPLFLSLTSGMMH</sequence>
<feature type="transmembrane region" description="Helical" evidence="8">
    <location>
        <begin position="296"/>
        <end position="315"/>
    </location>
</feature>
<reference evidence="9 10" key="1">
    <citation type="submission" date="2019-03" db="EMBL/GenBank/DDBJ databases">
        <title>Genomic Encyclopedia of Type Strains, Phase IV (KMG-IV): sequencing the most valuable type-strain genomes for metagenomic binning, comparative biology and taxonomic classification.</title>
        <authorList>
            <person name="Goeker M."/>
        </authorList>
    </citation>
    <scope>NUCLEOTIDE SEQUENCE [LARGE SCALE GENOMIC DNA]</scope>
    <source>
        <strain evidence="9 10">DSM 18577</strain>
    </source>
</reference>
<dbReference type="AlphaFoldDB" id="A0A4R1K507"/>
<keyword evidence="4" id="KW-1003">Cell membrane</keyword>